<feature type="domain" description="BHLH" evidence="7">
    <location>
        <begin position="36"/>
        <end position="85"/>
    </location>
</feature>
<name>A0AAW1M0X3_SAPOF</name>
<dbReference type="InterPro" id="IPR045847">
    <property type="entry name" value="AIG1-like"/>
</dbReference>
<evidence type="ECO:0000256" key="4">
    <source>
        <dbReference type="ARBA" id="ARBA00023163"/>
    </source>
</evidence>
<protein>
    <recommendedName>
        <fullName evidence="7">BHLH domain-containing protein</fullName>
    </recommendedName>
</protein>
<evidence type="ECO:0000256" key="6">
    <source>
        <dbReference type="SAM" id="MobiDB-lite"/>
    </source>
</evidence>
<keyword evidence="4" id="KW-0804">Transcription</keyword>
<organism evidence="8 9">
    <name type="scientific">Saponaria officinalis</name>
    <name type="common">Common soapwort</name>
    <name type="synonym">Lychnis saponaria</name>
    <dbReference type="NCBI Taxonomy" id="3572"/>
    <lineage>
        <taxon>Eukaryota</taxon>
        <taxon>Viridiplantae</taxon>
        <taxon>Streptophyta</taxon>
        <taxon>Embryophyta</taxon>
        <taxon>Tracheophyta</taxon>
        <taxon>Spermatophyta</taxon>
        <taxon>Magnoliopsida</taxon>
        <taxon>eudicotyledons</taxon>
        <taxon>Gunneridae</taxon>
        <taxon>Pentapetalae</taxon>
        <taxon>Caryophyllales</taxon>
        <taxon>Caryophyllaceae</taxon>
        <taxon>Caryophylleae</taxon>
        <taxon>Saponaria</taxon>
    </lineage>
</organism>
<reference evidence="8" key="1">
    <citation type="submission" date="2024-03" db="EMBL/GenBank/DDBJ databases">
        <title>WGS assembly of Saponaria officinalis var. Norfolk2.</title>
        <authorList>
            <person name="Jenkins J."/>
            <person name="Shu S."/>
            <person name="Grimwood J."/>
            <person name="Barry K."/>
            <person name="Goodstein D."/>
            <person name="Schmutz J."/>
            <person name="Leebens-Mack J."/>
            <person name="Osbourn A."/>
        </authorList>
    </citation>
    <scope>NUCLEOTIDE SEQUENCE [LARGE SCALE GENOMIC DNA]</scope>
    <source>
        <strain evidence="8">JIC</strain>
    </source>
</reference>
<comment type="subcellular location">
    <subcellularLocation>
        <location evidence="1">Nucleus</location>
    </subcellularLocation>
</comment>
<proteinExistence type="predicted"/>
<evidence type="ECO:0000313" key="9">
    <source>
        <dbReference type="Proteomes" id="UP001443914"/>
    </source>
</evidence>
<keyword evidence="3" id="KW-0238">DNA-binding</keyword>
<keyword evidence="9" id="KW-1185">Reference proteome</keyword>
<gene>
    <name evidence="8" type="ORF">RND81_03G165200</name>
</gene>
<dbReference type="EMBL" id="JBDFQZ010000003">
    <property type="protein sequence ID" value="KAK9742338.1"/>
    <property type="molecule type" value="Genomic_DNA"/>
</dbReference>
<dbReference type="SUPFAM" id="SSF47459">
    <property type="entry name" value="HLH, helix-loop-helix DNA-binding domain"/>
    <property type="match status" value="1"/>
</dbReference>
<dbReference type="GO" id="GO:0046983">
    <property type="term" value="F:protein dimerization activity"/>
    <property type="evidence" value="ECO:0007669"/>
    <property type="project" value="InterPro"/>
</dbReference>
<keyword evidence="2" id="KW-0805">Transcription regulation</keyword>
<evidence type="ECO:0000256" key="3">
    <source>
        <dbReference type="ARBA" id="ARBA00023125"/>
    </source>
</evidence>
<evidence type="ECO:0000256" key="5">
    <source>
        <dbReference type="ARBA" id="ARBA00023242"/>
    </source>
</evidence>
<dbReference type="InterPro" id="IPR011598">
    <property type="entry name" value="bHLH_dom"/>
</dbReference>
<accession>A0AAW1M0X3</accession>
<evidence type="ECO:0000259" key="7">
    <source>
        <dbReference type="PROSITE" id="PS50888"/>
    </source>
</evidence>
<dbReference type="CDD" id="cd04873">
    <property type="entry name" value="ACT_UUR-ACR-like"/>
    <property type="match status" value="1"/>
</dbReference>
<feature type="compositionally biased region" description="Low complexity" evidence="6">
    <location>
        <begin position="29"/>
        <end position="40"/>
    </location>
</feature>
<feature type="region of interest" description="Disordered" evidence="6">
    <location>
        <begin position="26"/>
        <end position="51"/>
    </location>
</feature>
<dbReference type="Proteomes" id="UP001443914">
    <property type="component" value="Unassembled WGS sequence"/>
</dbReference>
<comment type="caution">
    <text evidence="8">The sequence shown here is derived from an EMBL/GenBank/DDBJ whole genome shotgun (WGS) entry which is preliminary data.</text>
</comment>
<dbReference type="Pfam" id="PF00010">
    <property type="entry name" value="HLH"/>
    <property type="match status" value="1"/>
</dbReference>
<evidence type="ECO:0000313" key="8">
    <source>
        <dbReference type="EMBL" id="KAK9742338.1"/>
    </source>
</evidence>
<evidence type="ECO:0000256" key="1">
    <source>
        <dbReference type="ARBA" id="ARBA00004123"/>
    </source>
</evidence>
<sequence length="232" mass="26073">MAKNDTIYCPVSPQEESISFQMHDFQANSSRSSPVTSSQSHRQAEKRRRDRINGQLARLRKLVPMSDKMDKAALLERVVDQIKELKRETSEISKFLTIPTDTDDVTIEFHANIDQGIAIPPDKDTKNAVLIKATFCCEDRPDLIPDLVRALKSLKFTTIGADFASLGGRIKTVLLLYYKDDDEGNCDSKEGGFDVSTLKQSLMSALTRLVSWSAAASNFRVTSKRQRFFFAS</sequence>
<dbReference type="InterPro" id="IPR036638">
    <property type="entry name" value="HLH_DNA-bd_sf"/>
</dbReference>
<dbReference type="GO" id="GO:0003700">
    <property type="term" value="F:DNA-binding transcription factor activity"/>
    <property type="evidence" value="ECO:0007669"/>
    <property type="project" value="InterPro"/>
</dbReference>
<dbReference type="GO" id="GO:0005634">
    <property type="term" value="C:nucleus"/>
    <property type="evidence" value="ECO:0007669"/>
    <property type="project" value="UniProtKB-SubCell"/>
</dbReference>
<dbReference type="AlphaFoldDB" id="A0AAW1M0X3"/>
<evidence type="ECO:0000256" key="2">
    <source>
        <dbReference type="ARBA" id="ARBA00023015"/>
    </source>
</evidence>
<dbReference type="PANTHER" id="PTHR45844">
    <property type="entry name" value="TRANSCRIPTION FACTOR BHLH30"/>
    <property type="match status" value="1"/>
</dbReference>
<dbReference type="Gene3D" id="4.10.280.10">
    <property type="entry name" value="Helix-loop-helix DNA-binding domain"/>
    <property type="match status" value="1"/>
</dbReference>
<dbReference type="PANTHER" id="PTHR45844:SF18">
    <property type="entry name" value="TRANSCRIPTION FACTOR BHLH51"/>
    <property type="match status" value="1"/>
</dbReference>
<dbReference type="SMART" id="SM00353">
    <property type="entry name" value="HLH"/>
    <property type="match status" value="1"/>
</dbReference>
<keyword evidence="5" id="KW-0539">Nucleus</keyword>
<dbReference type="GO" id="GO:0003677">
    <property type="term" value="F:DNA binding"/>
    <property type="evidence" value="ECO:0007669"/>
    <property type="project" value="UniProtKB-KW"/>
</dbReference>
<dbReference type="PROSITE" id="PS50888">
    <property type="entry name" value="BHLH"/>
    <property type="match status" value="1"/>
</dbReference>